<gene>
    <name evidence="2" type="ORF">H9789_10335</name>
</gene>
<sequence length="851" mass="96864">MLDGRLLFVFLTLSAFLPEEGFAVSGFSETDSTEVTLPLDSVAFQELIVSGRKTPIRMQGDTLVFDVSCFYVPEGSKLRLLLERIPGLEVTGDGRILAKGKDVVRIKLNGKDFFKENTDLALNSMPVEILSEVRLYEEYSDEEEHTGVRRHEGEQVLDVYTQPDRSRGWLIDVQGAYGTSDRRQGNVTVSGFAPSVQGILSCSADNQPAVFGVEGSYLDKLSAETNVNDVNRQSYNGIVNFSNGRWEVNATAFLSSGETASLAESTTEYYLKDPRMYTVGDDERATDIRSANLSLDWVYQRESFLWSTKTFLNHSRYRHSLYTLSETREEYFEEKDGKLWRKERVLNSNQYSNEGVLKNMRAGVSTMVNKSWGEVGSNWDFSASLQYSDNDEDGFSHADIYYSLADAVSRQVQETHAVEKGIQGAVKSILTLAPSQSVKVQLSYGVEGQRDFVDQKVYDLSFVFLDMRPGEGCMPTDSLGKDAHLTTWIHDIRALLQYEKGAWALTAGVTFEPQRMSLHYMKGGRAVDSVQNVFSVLPELVLRYRRADRWNLSLHYMGRRKQPDLSGMLPIWDYTDPMHRYVGNKSLKPETNHILSCTFFSFEPVWQRQVTVSLNAAVNQQSIAQKTAFDPETGGYTVTPVNVNGNWSASAFVDFSTSFRKFKRWMMEWKGGVNATSQRALQERLHEEGKQHDAGLRIQSLTTTNYWAIQYRYRMLSLKPYAYMTLASYRNDLQKDLNADLWIYGGGGLMSMDFDSGLSIGVDFYRNCRAGYWQDDMNVREWICNLEVSYSFLKSKSLEVKLQGFDVLRELHSVNQVNTVTFRQETINRKGVNSYFMLSLSYHFDRFPSKG</sequence>
<accession>A0A9E2LA54</accession>
<dbReference type="AlphaFoldDB" id="A0A9E2LA54"/>
<evidence type="ECO:0000259" key="1">
    <source>
        <dbReference type="Pfam" id="PF14905"/>
    </source>
</evidence>
<dbReference type="EMBL" id="JAHLFU010000214">
    <property type="protein sequence ID" value="MBU3854188.1"/>
    <property type="molecule type" value="Genomic_DNA"/>
</dbReference>
<protein>
    <submittedName>
        <fullName evidence="2">Outer membrane beta-barrel family protein</fullName>
    </submittedName>
</protein>
<dbReference type="Proteomes" id="UP000823865">
    <property type="component" value="Unassembled WGS sequence"/>
</dbReference>
<evidence type="ECO:0000313" key="3">
    <source>
        <dbReference type="Proteomes" id="UP000823865"/>
    </source>
</evidence>
<proteinExistence type="predicted"/>
<reference evidence="2" key="1">
    <citation type="journal article" date="2021" name="PeerJ">
        <title>Extensive microbial diversity within the chicken gut microbiome revealed by metagenomics and culture.</title>
        <authorList>
            <person name="Gilroy R."/>
            <person name="Ravi A."/>
            <person name="Getino M."/>
            <person name="Pursley I."/>
            <person name="Horton D.L."/>
            <person name="Alikhan N.F."/>
            <person name="Baker D."/>
            <person name="Gharbi K."/>
            <person name="Hall N."/>
            <person name="Watson M."/>
            <person name="Adriaenssens E.M."/>
            <person name="Foster-Nyarko E."/>
            <person name="Jarju S."/>
            <person name="Secka A."/>
            <person name="Antonio M."/>
            <person name="Oren A."/>
            <person name="Chaudhuri R.R."/>
            <person name="La Ragione R."/>
            <person name="Hildebrand F."/>
            <person name="Pallen M.J."/>
        </authorList>
    </citation>
    <scope>NUCLEOTIDE SEQUENCE</scope>
    <source>
        <strain evidence="2">G3-2149</strain>
    </source>
</reference>
<dbReference type="Pfam" id="PF14905">
    <property type="entry name" value="OMP_b-brl_3"/>
    <property type="match status" value="1"/>
</dbReference>
<reference evidence="2" key="2">
    <citation type="submission" date="2021-04" db="EMBL/GenBank/DDBJ databases">
        <authorList>
            <person name="Gilroy R."/>
        </authorList>
    </citation>
    <scope>NUCLEOTIDE SEQUENCE</scope>
    <source>
        <strain evidence="2">G3-2149</strain>
    </source>
</reference>
<comment type="caution">
    <text evidence="2">The sequence shown here is derived from an EMBL/GenBank/DDBJ whole genome shotgun (WGS) entry which is preliminary data.</text>
</comment>
<name>A0A9E2LA54_9BACT</name>
<evidence type="ECO:0000313" key="2">
    <source>
        <dbReference type="EMBL" id="MBU3854188.1"/>
    </source>
</evidence>
<feature type="domain" description="Outer membrane protein beta-barrel" evidence="1">
    <location>
        <begin position="381"/>
        <end position="842"/>
    </location>
</feature>
<dbReference type="InterPro" id="IPR041700">
    <property type="entry name" value="OMP_b-brl_3"/>
</dbReference>
<dbReference type="SUPFAM" id="SSF56935">
    <property type="entry name" value="Porins"/>
    <property type="match status" value="1"/>
</dbReference>
<organism evidence="2 3">
    <name type="scientific">Candidatus Paraprevotella stercoravium</name>
    <dbReference type="NCBI Taxonomy" id="2838725"/>
    <lineage>
        <taxon>Bacteria</taxon>
        <taxon>Pseudomonadati</taxon>
        <taxon>Bacteroidota</taxon>
        <taxon>Bacteroidia</taxon>
        <taxon>Bacteroidales</taxon>
        <taxon>Prevotellaceae</taxon>
        <taxon>Paraprevotella</taxon>
    </lineage>
</organism>